<evidence type="ECO:0000313" key="2">
    <source>
        <dbReference type="Proteomes" id="UP000028828"/>
    </source>
</evidence>
<organism evidence="1 2">
    <name type="scientific">Toxoplasma gondii p89</name>
    <dbReference type="NCBI Taxonomy" id="943119"/>
    <lineage>
        <taxon>Eukaryota</taxon>
        <taxon>Sar</taxon>
        <taxon>Alveolata</taxon>
        <taxon>Apicomplexa</taxon>
        <taxon>Conoidasida</taxon>
        <taxon>Coccidia</taxon>
        <taxon>Eucoccidiorida</taxon>
        <taxon>Eimeriorina</taxon>
        <taxon>Sarcocystidae</taxon>
        <taxon>Toxoplasma</taxon>
    </lineage>
</organism>
<reference evidence="1 2" key="1">
    <citation type="submission" date="2014-03" db="EMBL/GenBank/DDBJ databases">
        <authorList>
            <person name="Sibley D."/>
            <person name="Venepally P."/>
            <person name="Karamycheva S."/>
            <person name="Hadjithomas M."/>
            <person name="Khan A."/>
            <person name="Brunk B."/>
            <person name="Roos D."/>
            <person name="Caler E."/>
            <person name="Lorenzi H."/>
        </authorList>
    </citation>
    <scope>NUCLEOTIDE SEQUENCE [LARGE SCALE GENOMIC DNA]</scope>
    <source>
        <strain evidence="2">p89</strain>
    </source>
</reference>
<comment type="caution">
    <text evidence="1">The sequence shown here is derived from an EMBL/GenBank/DDBJ whole genome shotgun (WGS) entry which is preliminary data.</text>
</comment>
<dbReference type="OrthoDB" id="332037at2759"/>
<dbReference type="EMBL" id="AEYI02001078">
    <property type="protein sequence ID" value="KFG41811.1"/>
    <property type="molecule type" value="Genomic_DNA"/>
</dbReference>
<evidence type="ECO:0000313" key="1">
    <source>
        <dbReference type="EMBL" id="KFG41811.1"/>
    </source>
</evidence>
<gene>
    <name evidence="1" type="ORF">TGP89_214220</name>
</gene>
<dbReference type="AlphaFoldDB" id="A0A086KBP3"/>
<name>A0A086KBP3_TOXGO</name>
<dbReference type="Proteomes" id="UP000028828">
    <property type="component" value="Unassembled WGS sequence"/>
</dbReference>
<dbReference type="VEuPathDB" id="ToxoDB:TGP89_214220"/>
<accession>A0A086KBP3</accession>
<sequence length="212" mass="23380">MAFSRVVPQCPFSPPFANLDSRNFGLSCPSEPLNTKIAPQRRQLLASNASIWRSTFSFLPFKGSTLLHSPRAEKLLPREARQPGSHPRASNRLLQDLSTNMASLLQSLHRLTFWLVGGTDTTPPPVPVPAKFQPLLGEVLVFLNLRGTVPSDWTREQIMSYVDSSVTDKELQAHAIKFLKETGRLRADAKFTTTKTVSTDVGAATGDFESGM</sequence>
<protein>
    <submittedName>
        <fullName evidence="1">Uncharacterized protein</fullName>
    </submittedName>
</protein>
<proteinExistence type="predicted"/>